<accession>A0A836B363</accession>
<comment type="caution">
    <text evidence="2">The sequence shown here is derived from an EMBL/GenBank/DDBJ whole genome shotgun (WGS) entry which is preliminary data.</text>
</comment>
<keyword evidence="3" id="KW-1185">Reference proteome</keyword>
<keyword evidence="1" id="KW-0472">Membrane</keyword>
<organism evidence="2 3">
    <name type="scientific">Chlamydomonas incerta</name>
    <dbReference type="NCBI Taxonomy" id="51695"/>
    <lineage>
        <taxon>Eukaryota</taxon>
        <taxon>Viridiplantae</taxon>
        <taxon>Chlorophyta</taxon>
        <taxon>core chlorophytes</taxon>
        <taxon>Chlorophyceae</taxon>
        <taxon>CS clade</taxon>
        <taxon>Chlamydomonadales</taxon>
        <taxon>Chlamydomonadaceae</taxon>
        <taxon>Chlamydomonas</taxon>
    </lineage>
</organism>
<gene>
    <name evidence="2" type="ORF">HXX76_000834</name>
</gene>
<evidence type="ECO:0000256" key="1">
    <source>
        <dbReference type="SAM" id="Phobius"/>
    </source>
</evidence>
<dbReference type="AlphaFoldDB" id="A0A836B363"/>
<feature type="transmembrane region" description="Helical" evidence="1">
    <location>
        <begin position="92"/>
        <end position="111"/>
    </location>
</feature>
<reference evidence="2" key="1">
    <citation type="journal article" date="2020" name="bioRxiv">
        <title>Comparative genomics of Chlamydomonas.</title>
        <authorList>
            <person name="Craig R.J."/>
            <person name="Hasan A.R."/>
            <person name="Ness R.W."/>
            <person name="Keightley P.D."/>
        </authorList>
    </citation>
    <scope>NUCLEOTIDE SEQUENCE</scope>
    <source>
        <strain evidence="2">SAG 7.73</strain>
    </source>
</reference>
<sequence length="137" mass="14437">MKPEPQPQPQQQPEDPGAQRKCKLRLALRHLGVPQWRVDCFKDADLDLLLAAGIEDAAALQSNGVLVAAVRAGLDPVLVGFIDAAQASSASLGLALAFLLLVLAGLLLHGTALGHQIEMAAVVLATLTFMVLQVSRT</sequence>
<evidence type="ECO:0000313" key="2">
    <source>
        <dbReference type="EMBL" id="KAG2446242.1"/>
    </source>
</evidence>
<evidence type="ECO:0000313" key="3">
    <source>
        <dbReference type="Proteomes" id="UP000650467"/>
    </source>
</evidence>
<dbReference type="Proteomes" id="UP000650467">
    <property type="component" value="Unassembled WGS sequence"/>
</dbReference>
<name>A0A836B363_CHLIN</name>
<protein>
    <submittedName>
        <fullName evidence="2">Uncharacterized protein</fullName>
    </submittedName>
</protein>
<feature type="transmembrane region" description="Helical" evidence="1">
    <location>
        <begin position="117"/>
        <end position="135"/>
    </location>
</feature>
<proteinExistence type="predicted"/>
<keyword evidence="1" id="KW-1133">Transmembrane helix</keyword>
<dbReference type="EMBL" id="JAEHOC010000001">
    <property type="protein sequence ID" value="KAG2446242.1"/>
    <property type="molecule type" value="Genomic_DNA"/>
</dbReference>
<keyword evidence="1" id="KW-0812">Transmembrane</keyword>